<keyword evidence="3" id="KW-1185">Reference proteome</keyword>
<dbReference type="Proteomes" id="UP000203990">
    <property type="component" value="Segment"/>
</dbReference>
<feature type="transmembrane region" description="Helical" evidence="1">
    <location>
        <begin position="34"/>
        <end position="56"/>
    </location>
</feature>
<keyword evidence="1" id="KW-0472">Membrane</keyword>
<accession>A0A0S1S2Q3</accession>
<name>A0A0S1S2Q3_9CAUD</name>
<reference evidence="2 3" key="1">
    <citation type="submission" date="2015-10" db="EMBL/GenBank/DDBJ databases">
        <title>Complete genome sequence of Klebsiella pneumoniae bacteriophage vB_KpnM_KB57.</title>
        <authorList>
            <person name="Volozhantsev N.V."/>
            <person name="Popova A.V."/>
            <person name="Krasilnikova V.M."/>
            <person name="Bogun A.G."/>
        </authorList>
    </citation>
    <scope>NUCLEOTIDE SEQUENCE [LARGE SCALE GENOMIC DNA]</scope>
</reference>
<organism evidence="2 3">
    <name type="scientific">Klebsiella phage vB_KpnM_KB57</name>
    <dbReference type="NCBI Taxonomy" id="1719140"/>
    <lineage>
        <taxon>Viruses</taxon>
        <taxon>Duplodnaviria</taxon>
        <taxon>Heunggongvirae</taxon>
        <taxon>Uroviricota</taxon>
        <taxon>Caudoviricetes</taxon>
        <taxon>Vequintavirinae</taxon>
        <taxon>Mydovirus</taxon>
        <taxon>Mydovirus KB57</taxon>
    </lineage>
</organism>
<evidence type="ECO:0000256" key="1">
    <source>
        <dbReference type="SAM" id="Phobius"/>
    </source>
</evidence>
<dbReference type="EMBL" id="KT934943">
    <property type="protein sequence ID" value="ALM02563.1"/>
    <property type="molecule type" value="Genomic_DNA"/>
</dbReference>
<evidence type="ECO:0000313" key="3">
    <source>
        <dbReference type="Proteomes" id="UP000203990"/>
    </source>
</evidence>
<dbReference type="RefSeq" id="YP_009187789.1">
    <property type="nucleotide sequence ID" value="NC_028659.1"/>
</dbReference>
<evidence type="ECO:0000313" key="2">
    <source>
        <dbReference type="EMBL" id="ALM02563.1"/>
    </source>
</evidence>
<keyword evidence="1" id="KW-1133">Transmembrane helix</keyword>
<protein>
    <submittedName>
        <fullName evidence="2">Uncharacterized protein</fullName>
    </submittedName>
</protein>
<gene>
    <name evidence="2" type="ORF">KB57_176</name>
</gene>
<keyword evidence="1" id="KW-0812">Transmembrane</keyword>
<sequence length="60" mass="7038">MFVLVFTFFLFILNTVCCGLQGLTLLLRKKEDPFVFPGLMMIAHAFLSAWMFNVWWEMTA</sequence>
<dbReference type="GeneID" id="26523142"/>
<proteinExistence type="predicted"/>
<dbReference type="KEGG" id="vg:26523142"/>